<name>A0A8H7CW07_9AGAR</name>
<organism evidence="2 3">
    <name type="scientific">Mycena venus</name>
    <dbReference type="NCBI Taxonomy" id="2733690"/>
    <lineage>
        <taxon>Eukaryota</taxon>
        <taxon>Fungi</taxon>
        <taxon>Dikarya</taxon>
        <taxon>Basidiomycota</taxon>
        <taxon>Agaricomycotina</taxon>
        <taxon>Agaricomycetes</taxon>
        <taxon>Agaricomycetidae</taxon>
        <taxon>Agaricales</taxon>
        <taxon>Marasmiineae</taxon>
        <taxon>Mycenaceae</taxon>
        <taxon>Mycena</taxon>
    </lineage>
</organism>
<feature type="compositionally biased region" description="Low complexity" evidence="1">
    <location>
        <begin position="612"/>
        <end position="626"/>
    </location>
</feature>
<feature type="compositionally biased region" description="Acidic residues" evidence="1">
    <location>
        <begin position="579"/>
        <end position="589"/>
    </location>
</feature>
<sequence>MFSIMQRVLAVLAATRDDAPPMPPSTRQRTRTSTSSLKGAATCSRHSLHVTITSAPHVHDVLAAATCVRVRTIEHDEPLSPKVTIAQDIPLSRTDARVGRVYESADEGSVLDASSREAVVATKEPRRDSNHHDANLQILQKPTVTPECAAIISDLETMELLDYLCSEPGAIIWDPDVPGAPYLALTPADETWDEFTDRCSNQPIPQWVGPYLRVPLLAPAFSPYGPTEPPHDSITEMLPLPIPVFSPSRFARSVCMTLKQAPYQALFTQRHAYKAVAYVTALVGTSVRAFYDAPSVLARLDALGAFAWSDPAAPLLEMYRNCFMVTIFESEHACAGVPHIVVSGTLPNAPWDVEPAELPVQDESMLYVPAWSYIAELLEEQEQEAEACAVAEEDGWWRDDEREGVEMEVHYCGPNPFSESEDDSEEARTPSPPSWPLHAFPSSTARNATRLGNVFEKGEYDEDADADDEIPSVTETLVRRPWLQDEDDDCTGSPATATRPPRFNFCTTLSPISEQFPEAAYRPLAAGYKPLWTADARLPASTSRDTAYFAEDALSGDDSHSILSVYTDALEEQPSASETDADQSASEDDEYHRFRRAHALPRRPSCKLFPKASGDAGSESDASSIASPPPPRPRALPSLSFASFSQTPSEPLPRGKANIPAGKIDWFDLPDDDLGELPDVEWAVASPISSGDDT</sequence>
<dbReference type="OrthoDB" id="2649950at2759"/>
<accession>A0A8H7CW07</accession>
<keyword evidence="3" id="KW-1185">Reference proteome</keyword>
<evidence type="ECO:0000256" key="1">
    <source>
        <dbReference type="SAM" id="MobiDB-lite"/>
    </source>
</evidence>
<feature type="compositionally biased region" description="Low complexity" evidence="1">
    <location>
        <begin position="25"/>
        <end position="36"/>
    </location>
</feature>
<evidence type="ECO:0000313" key="2">
    <source>
        <dbReference type="EMBL" id="KAF7352584.1"/>
    </source>
</evidence>
<comment type="caution">
    <text evidence="2">The sequence shown here is derived from an EMBL/GenBank/DDBJ whole genome shotgun (WGS) entry which is preliminary data.</text>
</comment>
<dbReference type="Proteomes" id="UP000620124">
    <property type="component" value="Unassembled WGS sequence"/>
</dbReference>
<evidence type="ECO:0000313" key="3">
    <source>
        <dbReference type="Proteomes" id="UP000620124"/>
    </source>
</evidence>
<protein>
    <submittedName>
        <fullName evidence="2">Uncharacterized protein</fullName>
    </submittedName>
</protein>
<feature type="region of interest" description="Disordered" evidence="1">
    <location>
        <begin position="413"/>
        <end position="442"/>
    </location>
</feature>
<dbReference type="EMBL" id="JACAZI010000009">
    <property type="protein sequence ID" value="KAF7352584.1"/>
    <property type="molecule type" value="Genomic_DNA"/>
</dbReference>
<gene>
    <name evidence="2" type="ORF">MVEN_01223900</name>
</gene>
<proteinExistence type="predicted"/>
<feature type="region of interest" description="Disordered" evidence="1">
    <location>
        <begin position="570"/>
        <end position="663"/>
    </location>
</feature>
<feature type="compositionally biased region" description="Basic residues" evidence="1">
    <location>
        <begin position="593"/>
        <end position="605"/>
    </location>
</feature>
<reference evidence="2" key="1">
    <citation type="submission" date="2020-05" db="EMBL/GenBank/DDBJ databases">
        <title>Mycena genomes resolve the evolution of fungal bioluminescence.</title>
        <authorList>
            <person name="Tsai I.J."/>
        </authorList>
    </citation>
    <scope>NUCLEOTIDE SEQUENCE</scope>
    <source>
        <strain evidence="2">CCC161011</strain>
    </source>
</reference>
<feature type="region of interest" description="Disordered" evidence="1">
    <location>
        <begin position="17"/>
        <end position="39"/>
    </location>
</feature>
<dbReference type="AlphaFoldDB" id="A0A8H7CW07"/>